<protein>
    <submittedName>
        <fullName evidence="1">Uncharacterized protein</fullName>
    </submittedName>
</protein>
<reference evidence="1 2" key="1">
    <citation type="journal article" date="2014" name="Genome Announc.">
        <title>Draft Genome Sequences of Marine Flavobacterium Algibacter lectus Strains SS8 and NR4.</title>
        <authorList>
            <person name="Takatani N."/>
            <person name="Nakanishi M."/>
            <person name="Meirelles P."/>
            <person name="Mino S."/>
            <person name="Suda W."/>
            <person name="Oshima K."/>
            <person name="Hattori M."/>
            <person name="Ohkuma M."/>
            <person name="Hosokawa M."/>
            <person name="Miyashita K."/>
            <person name="Thompson F.L."/>
            <person name="Niwa A."/>
            <person name="Sawabe T."/>
            <person name="Sawabe T."/>
        </authorList>
    </citation>
    <scope>NUCLEOTIDE SEQUENCE [LARGE SCALE GENOMIC DNA]</scope>
    <source>
        <strain evidence="2">JCM19274</strain>
    </source>
</reference>
<dbReference type="AlphaFoldDB" id="A0A090X711"/>
<comment type="caution">
    <text evidence="1">The sequence shown here is derived from an EMBL/GenBank/DDBJ whole genome shotgun (WGS) entry which is preliminary data.</text>
</comment>
<dbReference type="PANTHER" id="PTHR38478">
    <property type="entry name" value="PEPTIDASE M1A AND M12B"/>
    <property type="match status" value="1"/>
</dbReference>
<dbReference type="PANTHER" id="PTHR38478:SF1">
    <property type="entry name" value="ZINC DEPENDENT METALLOPROTEASE DOMAIN LIPOPROTEIN"/>
    <property type="match status" value="1"/>
</dbReference>
<organism evidence="1 2">
    <name type="scientific">Algibacter lectus</name>
    <dbReference type="NCBI Taxonomy" id="221126"/>
    <lineage>
        <taxon>Bacteria</taxon>
        <taxon>Pseudomonadati</taxon>
        <taxon>Bacteroidota</taxon>
        <taxon>Flavobacteriia</taxon>
        <taxon>Flavobacteriales</taxon>
        <taxon>Flavobacteriaceae</taxon>
        <taxon>Algibacter</taxon>
    </lineage>
</organism>
<dbReference type="RefSeq" id="WP_152596428.1">
    <property type="nucleotide sequence ID" value="NZ_BBNU01000023.1"/>
</dbReference>
<dbReference type="Proteomes" id="UP000029643">
    <property type="component" value="Unassembled WGS sequence"/>
</dbReference>
<proteinExistence type="predicted"/>
<evidence type="ECO:0000313" key="1">
    <source>
        <dbReference type="EMBL" id="GAL82222.1"/>
    </source>
</evidence>
<accession>A0A090X711</accession>
<name>A0A090X711_9FLAO</name>
<evidence type="ECO:0000313" key="2">
    <source>
        <dbReference type="Proteomes" id="UP000029643"/>
    </source>
</evidence>
<dbReference type="EMBL" id="BBNU01000023">
    <property type="protein sequence ID" value="GAL82222.1"/>
    <property type="molecule type" value="Genomic_DNA"/>
</dbReference>
<gene>
    <name evidence="1" type="ORF">JCM19274_4410</name>
</gene>
<sequence>MRWRLEKEGGDKSKLKNPLKPIVFYFDPMMPEKWKPYVKAGVMEWLPSFEAAGFTNAIEIREFPIKDSLWILTPLTIPLYVGRAHQIYVEVKIIVGRR</sequence>